<dbReference type="AlphaFoldDB" id="A0A840DZX9"/>
<dbReference type="Proteomes" id="UP000585970">
    <property type="component" value="Unassembled WGS sequence"/>
</dbReference>
<gene>
    <name evidence="1" type="ORF">GGR08_001571</name>
</gene>
<protein>
    <submittedName>
        <fullName evidence="1">Uncharacterized protein</fullName>
    </submittedName>
</protein>
<name>A0A840DZX9_9HYPH</name>
<reference evidence="1 2" key="1">
    <citation type="submission" date="2020-08" db="EMBL/GenBank/DDBJ databases">
        <title>Genomic Encyclopedia of Type Strains, Phase IV (KMG-IV): sequencing the most valuable type-strain genomes for metagenomic binning, comparative biology and taxonomic classification.</title>
        <authorList>
            <person name="Goeker M."/>
        </authorList>
    </citation>
    <scope>NUCLEOTIDE SEQUENCE [LARGE SCALE GENOMIC DNA]</scope>
    <source>
        <strain evidence="1 2">DSM 100694</strain>
    </source>
</reference>
<evidence type="ECO:0000313" key="1">
    <source>
        <dbReference type="EMBL" id="MBB4077243.1"/>
    </source>
</evidence>
<organism evidence="1 2">
    <name type="scientific">Bartonella fuyuanensis</name>
    <dbReference type="NCBI Taxonomy" id="1460968"/>
    <lineage>
        <taxon>Bacteria</taxon>
        <taxon>Pseudomonadati</taxon>
        <taxon>Pseudomonadota</taxon>
        <taxon>Alphaproteobacteria</taxon>
        <taxon>Hyphomicrobiales</taxon>
        <taxon>Bartonellaceae</taxon>
        <taxon>Bartonella</taxon>
    </lineage>
</organism>
<evidence type="ECO:0000313" key="2">
    <source>
        <dbReference type="Proteomes" id="UP000585970"/>
    </source>
</evidence>
<accession>A0A840DZX9</accession>
<comment type="caution">
    <text evidence="1">The sequence shown here is derived from an EMBL/GenBank/DDBJ whole genome shotgun (WGS) entry which is preliminary data.</text>
</comment>
<sequence>MMTIAGCMMMLMSMVMRGCMTMQKYGIILKFCDQIYSNAKLNKKH</sequence>
<keyword evidence="2" id="KW-1185">Reference proteome</keyword>
<proteinExistence type="predicted"/>
<dbReference type="EMBL" id="JACIFE010000033">
    <property type="protein sequence ID" value="MBB4077243.1"/>
    <property type="molecule type" value="Genomic_DNA"/>
</dbReference>